<dbReference type="Proteomes" id="UP000292027">
    <property type="component" value="Unassembled WGS sequence"/>
</dbReference>
<evidence type="ECO:0000256" key="1">
    <source>
        <dbReference type="SAM" id="MobiDB-lite"/>
    </source>
</evidence>
<dbReference type="EMBL" id="SHKR01000012">
    <property type="protein sequence ID" value="RZU15609.1"/>
    <property type="molecule type" value="Genomic_DNA"/>
</dbReference>
<dbReference type="AlphaFoldDB" id="A0A4Q7X0I8"/>
<name>A0A4Q7X0I8_9ACTN</name>
<sequence length="298" mass="31651">MAELTDAPNSRWDGKIEPDGGQAPDTTLRLTEDQAMALGKLLESSRTHPLDGADATAAREGFQVVAASFARWAVPEEYDARHEAATASVGSRFATIEQAVGTAFAEDHGRDIVDRSLPYELATQVRQAQPPAPDRRLAPAARAFATAVDEAAGLEEGETLRRMAGEGPVRMVGAAAEELAVAAGVPNVERPFAVGRITDETDLQFAALPSVLDNRKHADAAQEYGKVVGEVAVSMAETYAANPGMARNESLARQQDTTSRFASGDPALARPQAQPRDPAPTANRTTSGPDQKRPTLDR</sequence>
<reference evidence="2 3" key="1">
    <citation type="journal article" date="2015" name="Stand. Genomic Sci.">
        <title>Genomic Encyclopedia of Bacterial and Archaeal Type Strains, Phase III: the genomes of soil and plant-associated and newly described type strains.</title>
        <authorList>
            <person name="Whitman W.B."/>
            <person name="Woyke T."/>
            <person name="Klenk H.P."/>
            <person name="Zhou Y."/>
            <person name="Lilburn T.G."/>
            <person name="Beck B.J."/>
            <person name="De Vos P."/>
            <person name="Vandamme P."/>
            <person name="Eisen J.A."/>
            <person name="Garrity G."/>
            <person name="Hugenholtz P."/>
            <person name="Kyrpides N.C."/>
        </authorList>
    </citation>
    <scope>NUCLEOTIDE SEQUENCE [LARGE SCALE GENOMIC DNA]</scope>
    <source>
        <strain evidence="2 3">VKM Ac-2540</strain>
    </source>
</reference>
<keyword evidence="3" id="KW-1185">Reference proteome</keyword>
<feature type="region of interest" description="Disordered" evidence="1">
    <location>
        <begin position="245"/>
        <end position="298"/>
    </location>
</feature>
<accession>A0A4Q7X0I8</accession>
<feature type="region of interest" description="Disordered" evidence="1">
    <location>
        <begin position="1"/>
        <end position="26"/>
    </location>
</feature>
<feature type="compositionally biased region" description="Low complexity" evidence="1">
    <location>
        <begin position="265"/>
        <end position="282"/>
    </location>
</feature>
<gene>
    <name evidence="2" type="ORF">EV645_3147</name>
</gene>
<organism evidence="2 3">
    <name type="scientific">Kribbella rubisoli</name>
    <dbReference type="NCBI Taxonomy" id="3075929"/>
    <lineage>
        <taxon>Bacteria</taxon>
        <taxon>Bacillati</taxon>
        <taxon>Actinomycetota</taxon>
        <taxon>Actinomycetes</taxon>
        <taxon>Propionibacteriales</taxon>
        <taxon>Kribbellaceae</taxon>
        <taxon>Kribbella</taxon>
    </lineage>
</organism>
<proteinExistence type="predicted"/>
<dbReference type="OrthoDB" id="3805042at2"/>
<dbReference type="RefSeq" id="WP_130444314.1">
    <property type="nucleotide sequence ID" value="NZ_SHKR01000012.1"/>
</dbReference>
<evidence type="ECO:0000313" key="3">
    <source>
        <dbReference type="Proteomes" id="UP000292027"/>
    </source>
</evidence>
<feature type="compositionally biased region" description="Polar residues" evidence="1">
    <location>
        <begin position="251"/>
        <end position="261"/>
    </location>
</feature>
<protein>
    <submittedName>
        <fullName evidence="2">Uncharacterized protein</fullName>
    </submittedName>
</protein>
<comment type="caution">
    <text evidence="2">The sequence shown here is derived from an EMBL/GenBank/DDBJ whole genome shotgun (WGS) entry which is preliminary data.</text>
</comment>
<evidence type="ECO:0000313" key="2">
    <source>
        <dbReference type="EMBL" id="RZU15609.1"/>
    </source>
</evidence>